<proteinExistence type="predicted"/>
<dbReference type="RefSeq" id="WP_133190794.1">
    <property type="nucleotide sequence ID" value="NZ_SMOD01000080.1"/>
</dbReference>
<gene>
    <name evidence="1" type="ORF">E1N52_41725</name>
</gene>
<evidence type="ECO:0000313" key="1">
    <source>
        <dbReference type="EMBL" id="TDG02075.1"/>
    </source>
</evidence>
<name>A0A4R5L384_9BURK</name>
<accession>A0A4R5L384</accession>
<protein>
    <submittedName>
        <fullName evidence="1">Uncharacterized protein</fullName>
    </submittedName>
</protein>
<dbReference type="EMBL" id="SMOD01000080">
    <property type="protein sequence ID" value="TDG02075.1"/>
    <property type="molecule type" value="Genomic_DNA"/>
</dbReference>
<evidence type="ECO:0000313" key="2">
    <source>
        <dbReference type="Proteomes" id="UP000295606"/>
    </source>
</evidence>
<organism evidence="1 2">
    <name type="scientific">Paraburkholderia guartelaensis</name>
    <dbReference type="NCBI Taxonomy" id="2546446"/>
    <lineage>
        <taxon>Bacteria</taxon>
        <taxon>Pseudomonadati</taxon>
        <taxon>Pseudomonadota</taxon>
        <taxon>Betaproteobacteria</taxon>
        <taxon>Burkholderiales</taxon>
        <taxon>Burkholderiaceae</taxon>
        <taxon>Paraburkholderia</taxon>
    </lineage>
</organism>
<dbReference type="OrthoDB" id="9100749at2"/>
<dbReference type="Proteomes" id="UP000295606">
    <property type="component" value="Unassembled WGS sequence"/>
</dbReference>
<comment type="caution">
    <text evidence="1">The sequence shown here is derived from an EMBL/GenBank/DDBJ whole genome shotgun (WGS) entry which is preliminary data.</text>
</comment>
<reference evidence="1 2" key="1">
    <citation type="submission" date="2019-03" db="EMBL/GenBank/DDBJ databases">
        <title>Paraburkholderia sp. isolated from native Mimosa gymnas in Guartela State Park, Brazil.</title>
        <authorList>
            <person name="Paulitsch F."/>
            <person name="Hungria M."/>
            <person name="Delamuta J.R.M."/>
            <person name="Ribeiro R.A."/>
            <person name="Dall'Agnol R."/>
            <person name="Silva J.S.B."/>
        </authorList>
    </citation>
    <scope>NUCLEOTIDE SEQUENCE [LARGE SCALE GENOMIC DNA]</scope>
    <source>
        <strain evidence="1 2">CNPSo 3008</strain>
    </source>
</reference>
<dbReference type="AlphaFoldDB" id="A0A4R5L384"/>
<sequence length="84" mass="9513">MIPTSEWVIQLVIRSKADRHNGRSHYLPWAGYSRPMTGDQAMSVLGECEVLWPAYEFRAHTINGDETRFTLPGQSADWTHPAGL</sequence>